<dbReference type="AlphaFoldDB" id="A0A830GM11"/>
<proteinExistence type="predicted"/>
<protein>
    <submittedName>
        <fullName evidence="1">Uncharacterized protein</fullName>
    </submittedName>
</protein>
<comment type="caution">
    <text evidence="1">The sequence shown here is derived from an EMBL/GenBank/DDBJ whole genome shotgun (WGS) entry which is preliminary data.</text>
</comment>
<name>A0A830GM11_9EURY</name>
<evidence type="ECO:0000313" key="2">
    <source>
        <dbReference type="Proteomes" id="UP000605784"/>
    </source>
</evidence>
<organism evidence="1 2">
    <name type="scientific">Haloarcula pellucida</name>
    <dbReference type="NCBI Taxonomy" id="1427151"/>
    <lineage>
        <taxon>Archaea</taxon>
        <taxon>Methanobacteriati</taxon>
        <taxon>Methanobacteriota</taxon>
        <taxon>Stenosarchaea group</taxon>
        <taxon>Halobacteria</taxon>
        <taxon>Halobacteriales</taxon>
        <taxon>Haloarculaceae</taxon>
        <taxon>Haloarcula</taxon>
    </lineage>
</organism>
<accession>A0A830GM11</accession>
<keyword evidence="2" id="KW-1185">Reference proteome</keyword>
<reference evidence="1" key="1">
    <citation type="journal article" date="2014" name="Int. J. Syst. Evol. Microbiol.">
        <title>Complete genome sequence of Corynebacterium casei LMG S-19264T (=DSM 44701T), isolated from a smear-ripened cheese.</title>
        <authorList>
            <consortium name="US DOE Joint Genome Institute (JGI-PGF)"/>
            <person name="Walter F."/>
            <person name="Albersmeier A."/>
            <person name="Kalinowski J."/>
            <person name="Ruckert C."/>
        </authorList>
    </citation>
    <scope>NUCLEOTIDE SEQUENCE</scope>
    <source>
        <strain evidence="1">JCM 17820</strain>
    </source>
</reference>
<sequence>MENLLGTVAAGLAVLLIGTALLAMSNGDLQVAGFSFLCASLVIYLRETRLVDT</sequence>
<gene>
    <name evidence="1" type="ORF">GCM10009030_21090</name>
</gene>
<evidence type="ECO:0000313" key="1">
    <source>
        <dbReference type="EMBL" id="GGN94599.1"/>
    </source>
</evidence>
<dbReference type="EMBL" id="BMOU01000003">
    <property type="protein sequence ID" value="GGN94599.1"/>
    <property type="molecule type" value="Genomic_DNA"/>
</dbReference>
<dbReference type="RefSeq" id="WP_188997246.1">
    <property type="nucleotide sequence ID" value="NZ_BMOU01000003.1"/>
</dbReference>
<dbReference type="Proteomes" id="UP000605784">
    <property type="component" value="Unassembled WGS sequence"/>
</dbReference>
<reference evidence="1" key="2">
    <citation type="submission" date="2020-09" db="EMBL/GenBank/DDBJ databases">
        <authorList>
            <person name="Sun Q."/>
            <person name="Ohkuma M."/>
        </authorList>
    </citation>
    <scope>NUCLEOTIDE SEQUENCE</scope>
    <source>
        <strain evidence="1">JCM 17820</strain>
    </source>
</reference>